<dbReference type="GO" id="GO:0016020">
    <property type="term" value="C:membrane"/>
    <property type="evidence" value="ECO:0007669"/>
    <property type="project" value="UniProtKB-SubCell"/>
</dbReference>
<evidence type="ECO:0000313" key="5">
    <source>
        <dbReference type="Proteomes" id="UP000652761"/>
    </source>
</evidence>
<dbReference type="AlphaFoldDB" id="A0A843VSQ0"/>
<feature type="transmembrane region" description="Helical" evidence="3">
    <location>
        <begin position="189"/>
        <end position="210"/>
    </location>
</feature>
<dbReference type="InterPro" id="IPR038770">
    <property type="entry name" value="Na+/solute_symporter_sf"/>
</dbReference>
<keyword evidence="3" id="KW-0472">Membrane</keyword>
<dbReference type="GO" id="GO:0009941">
    <property type="term" value="C:chloroplast envelope"/>
    <property type="evidence" value="ECO:0007669"/>
    <property type="project" value="UniProtKB-SubCell"/>
</dbReference>
<feature type="non-terminal residue" evidence="4">
    <location>
        <position position="1"/>
    </location>
</feature>
<feature type="transmembrane region" description="Helical" evidence="3">
    <location>
        <begin position="129"/>
        <end position="147"/>
    </location>
</feature>
<name>A0A843VSQ0_COLES</name>
<evidence type="ECO:0000256" key="1">
    <source>
        <dbReference type="ARBA" id="ARBA00003198"/>
    </source>
</evidence>
<dbReference type="EMBL" id="NMUH01002277">
    <property type="protein sequence ID" value="MQL98985.1"/>
    <property type="molecule type" value="Genomic_DNA"/>
</dbReference>
<dbReference type="PANTHER" id="PTHR10361:SF28">
    <property type="entry name" value="P3 PROTEIN-RELATED"/>
    <property type="match status" value="1"/>
</dbReference>
<reference evidence="4" key="1">
    <citation type="submission" date="2017-07" db="EMBL/GenBank/DDBJ databases">
        <title>Taro Niue Genome Assembly and Annotation.</title>
        <authorList>
            <person name="Atibalentja N."/>
            <person name="Keating K."/>
            <person name="Fields C.J."/>
        </authorList>
    </citation>
    <scope>NUCLEOTIDE SEQUENCE</scope>
    <source>
        <strain evidence="4">Niue_2</strain>
        <tissue evidence="4">Leaf</tissue>
    </source>
</reference>
<sequence length="212" mass="22889">MAAMMLLARPPAPSSFSTSISFPGGATRTVGIDTRSLSCSEHQLWVLGKPTPLRCQLTSSSSSYHARGRWEKKPVPVEGRPLVPSLPTPRSLPRRICHCTGTSAEGESGGSSEDGGSLIRGAIVRAGEVLSMCFPLWVASACVLALLRPSSFLWVPTKWQIIGLTITMLGMGMTLTLDDLRSALLMPRNLLVGFLLQYTVRSLAALPFLFLY</sequence>
<dbReference type="InterPro" id="IPR004710">
    <property type="entry name" value="Bilac:Na_transpt"/>
</dbReference>
<gene>
    <name evidence="4" type="ORF">Taro_031701</name>
</gene>
<keyword evidence="3" id="KW-1133">Transmembrane helix</keyword>
<dbReference type="Gene3D" id="1.20.1530.20">
    <property type="match status" value="1"/>
</dbReference>
<dbReference type="PANTHER" id="PTHR10361">
    <property type="entry name" value="SODIUM-BILE ACID COTRANSPORTER"/>
    <property type="match status" value="1"/>
</dbReference>
<feature type="transmembrane region" description="Helical" evidence="3">
    <location>
        <begin position="159"/>
        <end position="177"/>
    </location>
</feature>
<accession>A0A843VSQ0</accession>
<evidence type="ECO:0000256" key="3">
    <source>
        <dbReference type="SAM" id="Phobius"/>
    </source>
</evidence>
<proteinExistence type="predicted"/>
<dbReference type="OrthoDB" id="203097at2759"/>
<protein>
    <submittedName>
        <fullName evidence="4">Uncharacterized protein</fullName>
    </submittedName>
</protein>
<keyword evidence="3" id="KW-0812">Transmembrane</keyword>
<comment type="caution">
    <text evidence="4">The sequence shown here is derived from an EMBL/GenBank/DDBJ whole genome shotgun (WGS) entry which is preliminary data.</text>
</comment>
<comment type="function">
    <text evidence="1">May function as sodium-coupled metabolite transporter across the chloroplast envelope.</text>
</comment>
<organism evidence="4 5">
    <name type="scientific">Colocasia esculenta</name>
    <name type="common">Wild taro</name>
    <name type="synonym">Arum esculentum</name>
    <dbReference type="NCBI Taxonomy" id="4460"/>
    <lineage>
        <taxon>Eukaryota</taxon>
        <taxon>Viridiplantae</taxon>
        <taxon>Streptophyta</taxon>
        <taxon>Embryophyta</taxon>
        <taxon>Tracheophyta</taxon>
        <taxon>Spermatophyta</taxon>
        <taxon>Magnoliopsida</taxon>
        <taxon>Liliopsida</taxon>
        <taxon>Araceae</taxon>
        <taxon>Aroideae</taxon>
        <taxon>Colocasieae</taxon>
        <taxon>Colocasia</taxon>
    </lineage>
</organism>
<evidence type="ECO:0000256" key="2">
    <source>
        <dbReference type="ARBA" id="ARBA00004119"/>
    </source>
</evidence>
<comment type="subcellular location">
    <subcellularLocation>
        <location evidence="2">Plastid</location>
        <location evidence="2">Chloroplast envelope</location>
    </subcellularLocation>
</comment>
<evidence type="ECO:0000313" key="4">
    <source>
        <dbReference type="EMBL" id="MQL98985.1"/>
    </source>
</evidence>
<dbReference type="Proteomes" id="UP000652761">
    <property type="component" value="Unassembled WGS sequence"/>
</dbReference>
<keyword evidence="5" id="KW-1185">Reference proteome</keyword>